<evidence type="ECO:0000313" key="2">
    <source>
        <dbReference type="Proteomes" id="UP000556329"/>
    </source>
</evidence>
<dbReference type="RefSeq" id="WP_184872109.1">
    <property type="nucleotide sequence ID" value="NZ_JACHEF010000001.1"/>
</dbReference>
<reference evidence="1 2" key="1">
    <citation type="submission" date="2020-08" db="EMBL/GenBank/DDBJ databases">
        <title>Genomic Encyclopedia of Type Strains, Phase IV (KMG-IV): sequencing the most valuable type-strain genomes for metagenomic binning, comparative biology and taxonomic classification.</title>
        <authorList>
            <person name="Goeker M."/>
        </authorList>
    </citation>
    <scope>NUCLEOTIDE SEQUENCE [LARGE SCALE GENOMIC DNA]</scope>
    <source>
        <strain evidence="1 2">DSM 100039</strain>
    </source>
</reference>
<sequence length="97" mass="10364">MFSLLLEHDPEKWKPVFAKDHAQAAIWSLISTLVGMKQALGGLSGPCNRVTDSAQGDNLRFVLPLIALPGTSPRFGDGEKDAVILDFASGLRCKIGG</sequence>
<gene>
    <name evidence="1" type="ORF">HNQ71_001761</name>
</gene>
<dbReference type="Proteomes" id="UP000556329">
    <property type="component" value="Unassembled WGS sequence"/>
</dbReference>
<accession>A0A841P1H2</accession>
<proteinExistence type="predicted"/>
<keyword evidence="2" id="KW-1185">Reference proteome</keyword>
<dbReference type="AlphaFoldDB" id="A0A841P1H2"/>
<evidence type="ECO:0000313" key="1">
    <source>
        <dbReference type="EMBL" id="MBB6409117.1"/>
    </source>
</evidence>
<organism evidence="1 2">
    <name type="scientific">Mesorhizobium sangaii</name>
    <dbReference type="NCBI Taxonomy" id="505389"/>
    <lineage>
        <taxon>Bacteria</taxon>
        <taxon>Pseudomonadati</taxon>
        <taxon>Pseudomonadota</taxon>
        <taxon>Alphaproteobacteria</taxon>
        <taxon>Hyphomicrobiales</taxon>
        <taxon>Phyllobacteriaceae</taxon>
        <taxon>Mesorhizobium</taxon>
    </lineage>
</organism>
<dbReference type="EMBL" id="JACHEF010000001">
    <property type="protein sequence ID" value="MBB6409117.1"/>
    <property type="molecule type" value="Genomic_DNA"/>
</dbReference>
<comment type="caution">
    <text evidence="1">The sequence shown here is derived from an EMBL/GenBank/DDBJ whole genome shotgun (WGS) entry which is preliminary data.</text>
</comment>
<name>A0A841P1H2_9HYPH</name>
<protein>
    <submittedName>
        <fullName evidence="1">Uncharacterized protein</fullName>
    </submittedName>
</protein>